<dbReference type="EMBL" id="KV878211">
    <property type="protein sequence ID" value="OJJ37803.1"/>
    <property type="molecule type" value="Genomic_DNA"/>
</dbReference>
<proteinExistence type="predicted"/>
<dbReference type="RefSeq" id="XP_040691479.1">
    <property type="nucleotide sequence ID" value="XM_040835111.1"/>
</dbReference>
<dbReference type="Pfam" id="PF04116">
    <property type="entry name" value="FA_hydroxylase"/>
    <property type="match status" value="1"/>
</dbReference>
<dbReference type="GO" id="GO:0016020">
    <property type="term" value="C:membrane"/>
    <property type="evidence" value="ECO:0007669"/>
    <property type="project" value="UniProtKB-SubCell"/>
</dbReference>
<protein>
    <recommendedName>
        <fullName evidence="6">Fatty acid hydroxylase domain-containing protein</fullName>
    </recommendedName>
</protein>
<reference evidence="8" key="1">
    <citation type="journal article" date="2017" name="Genome Biol.">
        <title>Comparative genomics reveals high biological diversity and specific adaptations in the industrially and medically important fungal genus Aspergillus.</title>
        <authorList>
            <person name="de Vries R.P."/>
            <person name="Riley R."/>
            <person name="Wiebenga A."/>
            <person name="Aguilar-Osorio G."/>
            <person name="Amillis S."/>
            <person name="Uchima C.A."/>
            <person name="Anderluh G."/>
            <person name="Asadollahi M."/>
            <person name="Askin M."/>
            <person name="Barry K."/>
            <person name="Battaglia E."/>
            <person name="Bayram O."/>
            <person name="Benocci T."/>
            <person name="Braus-Stromeyer S.A."/>
            <person name="Caldana C."/>
            <person name="Canovas D."/>
            <person name="Cerqueira G.C."/>
            <person name="Chen F."/>
            <person name="Chen W."/>
            <person name="Choi C."/>
            <person name="Clum A."/>
            <person name="Dos Santos R.A."/>
            <person name="Damasio A.R."/>
            <person name="Diallinas G."/>
            <person name="Emri T."/>
            <person name="Fekete E."/>
            <person name="Flipphi M."/>
            <person name="Freyberg S."/>
            <person name="Gallo A."/>
            <person name="Gournas C."/>
            <person name="Habgood R."/>
            <person name="Hainaut M."/>
            <person name="Harispe M.L."/>
            <person name="Henrissat B."/>
            <person name="Hilden K.S."/>
            <person name="Hope R."/>
            <person name="Hossain A."/>
            <person name="Karabika E."/>
            <person name="Karaffa L."/>
            <person name="Karanyi Z."/>
            <person name="Krasevec N."/>
            <person name="Kuo A."/>
            <person name="Kusch H."/>
            <person name="LaButti K."/>
            <person name="Lagendijk E.L."/>
            <person name="Lapidus A."/>
            <person name="Levasseur A."/>
            <person name="Lindquist E."/>
            <person name="Lipzen A."/>
            <person name="Logrieco A.F."/>
            <person name="MacCabe A."/>
            <person name="Maekelae M.R."/>
            <person name="Malavazi I."/>
            <person name="Melin P."/>
            <person name="Meyer V."/>
            <person name="Mielnichuk N."/>
            <person name="Miskei M."/>
            <person name="Molnar A.P."/>
            <person name="Mule G."/>
            <person name="Ngan C.Y."/>
            <person name="Orejas M."/>
            <person name="Orosz E."/>
            <person name="Ouedraogo J.P."/>
            <person name="Overkamp K.M."/>
            <person name="Park H.-S."/>
            <person name="Perrone G."/>
            <person name="Piumi F."/>
            <person name="Punt P.J."/>
            <person name="Ram A.F."/>
            <person name="Ramon A."/>
            <person name="Rauscher S."/>
            <person name="Record E."/>
            <person name="Riano-Pachon D.M."/>
            <person name="Robert V."/>
            <person name="Roehrig J."/>
            <person name="Ruller R."/>
            <person name="Salamov A."/>
            <person name="Salih N.S."/>
            <person name="Samson R.A."/>
            <person name="Sandor E."/>
            <person name="Sanguinetti M."/>
            <person name="Schuetze T."/>
            <person name="Sepcic K."/>
            <person name="Shelest E."/>
            <person name="Sherlock G."/>
            <person name="Sophianopoulou V."/>
            <person name="Squina F.M."/>
            <person name="Sun H."/>
            <person name="Susca A."/>
            <person name="Todd R.B."/>
            <person name="Tsang A."/>
            <person name="Unkles S.E."/>
            <person name="van de Wiele N."/>
            <person name="van Rossen-Uffink D."/>
            <person name="Oliveira J.V."/>
            <person name="Vesth T.C."/>
            <person name="Visser J."/>
            <person name="Yu J.-H."/>
            <person name="Zhou M."/>
            <person name="Andersen M.R."/>
            <person name="Archer D.B."/>
            <person name="Baker S.E."/>
            <person name="Benoit I."/>
            <person name="Brakhage A.A."/>
            <person name="Braus G.H."/>
            <person name="Fischer R."/>
            <person name="Frisvad J.C."/>
            <person name="Goldman G.H."/>
            <person name="Houbraken J."/>
            <person name="Oakley B."/>
            <person name="Pocsi I."/>
            <person name="Scazzocchio C."/>
            <person name="Seiboth B."/>
            <person name="vanKuyk P.A."/>
            <person name="Wortman J."/>
            <person name="Dyer P.S."/>
            <person name="Grigoriev I.V."/>
        </authorList>
    </citation>
    <scope>NUCLEOTIDE SEQUENCE [LARGE SCALE GENOMIC DNA]</scope>
    <source>
        <strain evidence="8">DTO 134E9</strain>
    </source>
</reference>
<dbReference type="GO" id="GO:0016491">
    <property type="term" value="F:oxidoreductase activity"/>
    <property type="evidence" value="ECO:0007669"/>
    <property type="project" value="InterPro"/>
</dbReference>
<keyword evidence="2 5" id="KW-0812">Transmembrane</keyword>
<dbReference type="GO" id="GO:0005506">
    <property type="term" value="F:iron ion binding"/>
    <property type="evidence" value="ECO:0007669"/>
    <property type="project" value="InterPro"/>
</dbReference>
<gene>
    <name evidence="7" type="ORF">ASPWEDRAFT_39537</name>
</gene>
<dbReference type="InterPro" id="IPR006694">
    <property type="entry name" value="Fatty_acid_hydroxylase"/>
</dbReference>
<feature type="transmembrane region" description="Helical" evidence="5">
    <location>
        <begin position="148"/>
        <end position="168"/>
    </location>
</feature>
<evidence type="ECO:0000256" key="4">
    <source>
        <dbReference type="ARBA" id="ARBA00023136"/>
    </source>
</evidence>
<dbReference type="VEuPathDB" id="FungiDB:ASPWEDRAFT_39537"/>
<dbReference type="GeneID" id="63750959"/>
<keyword evidence="4 5" id="KW-0472">Membrane</keyword>
<dbReference type="InterPro" id="IPR050307">
    <property type="entry name" value="Sterol_Desaturase_Related"/>
</dbReference>
<keyword evidence="3 5" id="KW-1133">Transmembrane helix</keyword>
<dbReference type="AlphaFoldDB" id="A0A1L9RSF1"/>
<dbReference type="GO" id="GO:0008610">
    <property type="term" value="P:lipid biosynthetic process"/>
    <property type="evidence" value="ECO:0007669"/>
    <property type="project" value="InterPro"/>
</dbReference>
<sequence>MDVVLDILDTFLFDRLYAAILPASSTTYAASLHNRHVNVYMHLEPSQWVDASVLKRDDVVRQAISLFLITWIFGLAMYLTGSTIIYFTLFDRKTLHHPRHHPNQIRLEIQHALSSMPVMALLTVPFFLAEIHGYSKLYDFTTEAPFAAYTYLQYPLFLLFTDAGIYWIHRGLHHRSVYGWLHKPHHRWIVPSPFASYAFHPIDGWSQSLPYHVFPLILPLQKGAYLGLFGFVTVWTLFIHDAEFLSSSKVVNGPACHTMHHLYFNYNYGQYTTFWDRFGGTYYKPRLDKFGQAQKEKDGSVSQKDD</sequence>
<evidence type="ECO:0000256" key="2">
    <source>
        <dbReference type="ARBA" id="ARBA00022692"/>
    </source>
</evidence>
<evidence type="ECO:0000313" key="7">
    <source>
        <dbReference type="EMBL" id="OJJ37803.1"/>
    </source>
</evidence>
<dbReference type="STRING" id="1073089.A0A1L9RSF1"/>
<feature type="transmembrane region" description="Helical" evidence="5">
    <location>
        <begin position="63"/>
        <end position="89"/>
    </location>
</feature>
<organism evidence="7 8">
    <name type="scientific">Aspergillus wentii DTO 134E9</name>
    <dbReference type="NCBI Taxonomy" id="1073089"/>
    <lineage>
        <taxon>Eukaryota</taxon>
        <taxon>Fungi</taxon>
        <taxon>Dikarya</taxon>
        <taxon>Ascomycota</taxon>
        <taxon>Pezizomycotina</taxon>
        <taxon>Eurotiomycetes</taxon>
        <taxon>Eurotiomycetidae</taxon>
        <taxon>Eurotiales</taxon>
        <taxon>Aspergillaceae</taxon>
        <taxon>Aspergillus</taxon>
        <taxon>Aspergillus subgen. Cremei</taxon>
    </lineage>
</organism>
<dbReference type="Proteomes" id="UP000184383">
    <property type="component" value="Unassembled WGS sequence"/>
</dbReference>
<evidence type="ECO:0000256" key="3">
    <source>
        <dbReference type="ARBA" id="ARBA00022989"/>
    </source>
</evidence>
<accession>A0A1L9RSF1</accession>
<evidence type="ECO:0000259" key="6">
    <source>
        <dbReference type="Pfam" id="PF04116"/>
    </source>
</evidence>
<evidence type="ECO:0000256" key="5">
    <source>
        <dbReference type="SAM" id="Phobius"/>
    </source>
</evidence>
<feature type="domain" description="Fatty acid hydroxylase" evidence="6">
    <location>
        <begin position="156"/>
        <end position="281"/>
    </location>
</feature>
<evidence type="ECO:0000313" key="8">
    <source>
        <dbReference type="Proteomes" id="UP000184383"/>
    </source>
</evidence>
<evidence type="ECO:0000256" key="1">
    <source>
        <dbReference type="ARBA" id="ARBA00004370"/>
    </source>
</evidence>
<feature type="transmembrane region" description="Helical" evidence="5">
    <location>
        <begin position="109"/>
        <end position="128"/>
    </location>
</feature>
<comment type="subcellular location">
    <subcellularLocation>
        <location evidence="1">Membrane</location>
    </subcellularLocation>
</comment>
<dbReference type="OrthoDB" id="6354873at2759"/>
<dbReference type="PANTHER" id="PTHR11863">
    <property type="entry name" value="STEROL DESATURASE"/>
    <property type="match status" value="1"/>
</dbReference>
<keyword evidence="8" id="KW-1185">Reference proteome</keyword>
<name>A0A1L9RSF1_ASPWE</name>